<keyword evidence="1" id="KW-1277">Toxin-antitoxin system</keyword>
<reference evidence="4 5" key="1">
    <citation type="submission" date="2019-04" db="EMBL/GenBank/DDBJ databases">
        <title>Microbes associate with the intestines of laboratory mice.</title>
        <authorList>
            <person name="Navarre W."/>
            <person name="Wong E."/>
            <person name="Huang K.C."/>
            <person name="Tropini C."/>
            <person name="Ng K."/>
            <person name="Yu B."/>
        </authorList>
    </citation>
    <scope>NUCLEOTIDE SEQUENCE [LARGE SCALE GENOMIC DNA]</scope>
    <source>
        <strain evidence="4 5">NM80_B27</strain>
    </source>
</reference>
<evidence type="ECO:0000313" key="5">
    <source>
        <dbReference type="Proteomes" id="UP000308978"/>
    </source>
</evidence>
<organism evidence="4 5">
    <name type="scientific">Adlercreutzia caecimuris</name>
    <dbReference type="NCBI Taxonomy" id="671266"/>
    <lineage>
        <taxon>Bacteria</taxon>
        <taxon>Bacillati</taxon>
        <taxon>Actinomycetota</taxon>
        <taxon>Coriobacteriia</taxon>
        <taxon>Eggerthellales</taxon>
        <taxon>Eggerthellaceae</taxon>
        <taxon>Adlercreutzia</taxon>
    </lineage>
</organism>
<accession>A0A4S4G594</accession>
<evidence type="ECO:0000256" key="3">
    <source>
        <dbReference type="ARBA" id="ARBA00022801"/>
    </source>
</evidence>
<comment type="caution">
    <text evidence="4">The sequence shown here is derived from an EMBL/GenBank/DDBJ whole genome shotgun (WGS) entry which is preliminary data.</text>
</comment>
<dbReference type="RefSeq" id="WP_136432401.1">
    <property type="nucleotide sequence ID" value="NZ_SSTJ01000001.1"/>
</dbReference>
<dbReference type="Pfam" id="PF01934">
    <property type="entry name" value="HepT-like"/>
    <property type="match status" value="1"/>
</dbReference>
<sequence>MNDDSDDGELAYDAVMPPVYRIAEDTIHLSDDVVFSFLDYPWRQIGGFRNFVAHGYREVDRGIAWHDAGEDTSALAECPQRYRDDNAPLLLQVDGEEEWAQRSVAASNGART</sequence>
<dbReference type="InterPro" id="IPR008201">
    <property type="entry name" value="HepT-like"/>
</dbReference>
<dbReference type="GO" id="GO:0004540">
    <property type="term" value="F:RNA nuclease activity"/>
    <property type="evidence" value="ECO:0007669"/>
    <property type="project" value="InterPro"/>
</dbReference>
<protein>
    <submittedName>
        <fullName evidence="4">DUF86 domain-containing protein</fullName>
    </submittedName>
</protein>
<dbReference type="AlphaFoldDB" id="A0A4S4G594"/>
<dbReference type="GO" id="GO:0110001">
    <property type="term" value="C:toxin-antitoxin complex"/>
    <property type="evidence" value="ECO:0007669"/>
    <property type="project" value="InterPro"/>
</dbReference>
<proteinExistence type="predicted"/>
<keyword evidence="3" id="KW-0378">Hydrolase</keyword>
<gene>
    <name evidence="4" type="ORF">E5986_00595</name>
</gene>
<evidence type="ECO:0000256" key="1">
    <source>
        <dbReference type="ARBA" id="ARBA00022649"/>
    </source>
</evidence>
<dbReference type="GO" id="GO:0016787">
    <property type="term" value="F:hydrolase activity"/>
    <property type="evidence" value="ECO:0007669"/>
    <property type="project" value="UniProtKB-KW"/>
</dbReference>
<dbReference type="EMBL" id="SSTJ01000001">
    <property type="protein sequence ID" value="THG38829.1"/>
    <property type="molecule type" value="Genomic_DNA"/>
</dbReference>
<keyword evidence="2" id="KW-0540">Nuclease</keyword>
<evidence type="ECO:0000313" key="4">
    <source>
        <dbReference type="EMBL" id="THG38829.1"/>
    </source>
</evidence>
<name>A0A4S4G594_9ACTN</name>
<evidence type="ECO:0000256" key="2">
    <source>
        <dbReference type="ARBA" id="ARBA00022722"/>
    </source>
</evidence>
<dbReference type="Proteomes" id="UP000308978">
    <property type="component" value="Unassembled WGS sequence"/>
</dbReference>